<dbReference type="PANTHER" id="PTHR46848">
    <property type="entry name" value="REGULATOR OF G-PROTEIN SIGNALING 3"/>
    <property type="match status" value="1"/>
</dbReference>
<name>A0AA38J0U6_9CUCU</name>
<organism evidence="1 2">
    <name type="scientific">Zophobas morio</name>
    <dbReference type="NCBI Taxonomy" id="2755281"/>
    <lineage>
        <taxon>Eukaryota</taxon>
        <taxon>Metazoa</taxon>
        <taxon>Ecdysozoa</taxon>
        <taxon>Arthropoda</taxon>
        <taxon>Hexapoda</taxon>
        <taxon>Insecta</taxon>
        <taxon>Pterygota</taxon>
        <taxon>Neoptera</taxon>
        <taxon>Endopterygota</taxon>
        <taxon>Coleoptera</taxon>
        <taxon>Polyphaga</taxon>
        <taxon>Cucujiformia</taxon>
        <taxon>Tenebrionidae</taxon>
        <taxon>Zophobas</taxon>
    </lineage>
</organism>
<dbReference type="AlphaFoldDB" id="A0AA38J0U6"/>
<evidence type="ECO:0000313" key="1">
    <source>
        <dbReference type="EMBL" id="KAJ3667138.1"/>
    </source>
</evidence>
<dbReference type="Proteomes" id="UP001168821">
    <property type="component" value="Unassembled WGS sequence"/>
</dbReference>
<proteinExistence type="predicted"/>
<dbReference type="GO" id="GO:0005634">
    <property type="term" value="C:nucleus"/>
    <property type="evidence" value="ECO:0007669"/>
    <property type="project" value="TreeGrafter"/>
</dbReference>
<comment type="caution">
    <text evidence="1">The sequence shown here is derived from an EMBL/GenBank/DDBJ whole genome shotgun (WGS) entry which is preliminary data.</text>
</comment>
<reference evidence="1" key="1">
    <citation type="journal article" date="2023" name="G3 (Bethesda)">
        <title>Whole genome assemblies of Zophobas morio and Tenebrio molitor.</title>
        <authorList>
            <person name="Kaur S."/>
            <person name="Stinson S.A."/>
            <person name="diCenzo G.C."/>
        </authorList>
    </citation>
    <scope>NUCLEOTIDE SEQUENCE</scope>
    <source>
        <strain evidence="1">QUZm001</strain>
    </source>
</reference>
<gene>
    <name evidence="1" type="ORF">Zmor_002540</name>
</gene>
<protein>
    <submittedName>
        <fullName evidence="1">Uncharacterized protein</fullName>
    </submittedName>
</protein>
<dbReference type="EMBL" id="JALNTZ010000001">
    <property type="protein sequence ID" value="KAJ3667138.1"/>
    <property type="molecule type" value="Genomic_DNA"/>
</dbReference>
<evidence type="ECO:0000313" key="2">
    <source>
        <dbReference type="Proteomes" id="UP001168821"/>
    </source>
</evidence>
<dbReference type="PANTHER" id="PTHR46848:SF1">
    <property type="entry name" value="REGULATOR OF G-PROTEIN SIGNALING 3"/>
    <property type="match status" value="1"/>
</dbReference>
<accession>A0AA38J0U6</accession>
<sequence>MEFQYNFCLHCGQGNGTGDVADTCSTAVKNKIGTPNPGRTGMGSAVTSGTTVVPKMHRSESYRRIIEAAEDDEEDNLGFFNRFKPTVKFINIERVPRAKSVKIFEFFNMRRGRIHQTIPEGRQLIKIFSKEGTVSDNVPTSYSEKPLSPRRLKDKQMDRRFWKQLSRRRGNKMANLPA</sequence>
<keyword evidence="2" id="KW-1185">Reference proteome</keyword>
<dbReference type="GO" id="GO:0005886">
    <property type="term" value="C:plasma membrane"/>
    <property type="evidence" value="ECO:0007669"/>
    <property type="project" value="TreeGrafter"/>
</dbReference>